<feature type="compositionally biased region" description="Low complexity" evidence="1">
    <location>
        <begin position="11"/>
        <end position="23"/>
    </location>
</feature>
<reference evidence="3 4" key="1">
    <citation type="submission" date="2018-01" db="EMBL/GenBank/DDBJ databases">
        <title>Harnessing the power of phylogenomics to disentangle the directionality and signatures of interkingdom host jumping in the parasitic fungal genus Tolypocladium.</title>
        <authorList>
            <person name="Quandt C.A."/>
            <person name="Patterson W."/>
            <person name="Spatafora J.W."/>
        </authorList>
    </citation>
    <scope>NUCLEOTIDE SEQUENCE [LARGE SCALE GENOMIC DNA]</scope>
    <source>
        <strain evidence="3 4">NRBC 100945</strain>
    </source>
</reference>
<keyword evidence="4" id="KW-1185">Reference proteome</keyword>
<comment type="caution">
    <text evidence="3">The sequence shown here is derived from an EMBL/GenBank/DDBJ whole genome shotgun (WGS) entry which is preliminary data.</text>
</comment>
<keyword evidence="2" id="KW-1133">Transmembrane helix</keyword>
<evidence type="ECO:0000313" key="3">
    <source>
        <dbReference type="EMBL" id="POR39791.1"/>
    </source>
</evidence>
<dbReference type="EMBL" id="PKSG01000001">
    <property type="protein sequence ID" value="POR39791.1"/>
    <property type="molecule type" value="Genomic_DNA"/>
</dbReference>
<gene>
    <name evidence="3" type="ORF">TPAR_00017</name>
</gene>
<feature type="region of interest" description="Disordered" evidence="1">
    <location>
        <begin position="258"/>
        <end position="327"/>
    </location>
</feature>
<keyword evidence="2" id="KW-0812">Transmembrane</keyword>
<feature type="transmembrane region" description="Helical" evidence="2">
    <location>
        <begin position="230"/>
        <end position="252"/>
    </location>
</feature>
<evidence type="ECO:0000256" key="2">
    <source>
        <dbReference type="SAM" id="Phobius"/>
    </source>
</evidence>
<name>A0A2S4LBI7_9HYPO</name>
<keyword evidence="2" id="KW-0472">Membrane</keyword>
<feature type="region of interest" description="Disordered" evidence="1">
    <location>
        <begin position="1"/>
        <end position="23"/>
    </location>
</feature>
<dbReference type="Proteomes" id="UP000237481">
    <property type="component" value="Unassembled WGS sequence"/>
</dbReference>
<dbReference type="STRING" id="94208.A0A2S4LBI7"/>
<dbReference type="OrthoDB" id="4770059at2759"/>
<sequence>MSSSPEPATGPSTHIPSSTTAPASSPLKFALSLSQTSTSEDHYASTQVFPPMTTHWTKPQSCTWTYVADGQPQLASPGAVAWLDLEPIAGASTLSCYPGGMFFHGRTGVFSPATCPSGWTTAFLQVNTDEVSSLATTTAVCCSSNYDLDGSHCKRSVPTALAVPITYNRTASTYEVMINSTTTLYGATIAVNTIRALFMDQDRKLLGLSNESEISKDEVPDQGLSLGARLGIAFGVGGFVLVCIGVVAFCVLRRRRSRRRQAQGRGPHELNFVRGSHPHGPAAYEPGDHGFDAHGQSAAEPPPAYDASTVTNSSAEPEGEDLDTRGDEIRALVLQKMAIQRRLEELERADAEDARGRVRSD</sequence>
<accession>A0A2S4LBI7</accession>
<proteinExistence type="predicted"/>
<protein>
    <submittedName>
        <fullName evidence="3">Uncharacterized protein</fullName>
    </submittedName>
</protein>
<dbReference type="AlphaFoldDB" id="A0A2S4LBI7"/>
<evidence type="ECO:0000313" key="4">
    <source>
        <dbReference type="Proteomes" id="UP000237481"/>
    </source>
</evidence>
<organism evidence="3 4">
    <name type="scientific">Tolypocladium paradoxum</name>
    <dbReference type="NCBI Taxonomy" id="94208"/>
    <lineage>
        <taxon>Eukaryota</taxon>
        <taxon>Fungi</taxon>
        <taxon>Dikarya</taxon>
        <taxon>Ascomycota</taxon>
        <taxon>Pezizomycotina</taxon>
        <taxon>Sordariomycetes</taxon>
        <taxon>Hypocreomycetidae</taxon>
        <taxon>Hypocreales</taxon>
        <taxon>Ophiocordycipitaceae</taxon>
        <taxon>Tolypocladium</taxon>
    </lineage>
</organism>
<evidence type="ECO:0000256" key="1">
    <source>
        <dbReference type="SAM" id="MobiDB-lite"/>
    </source>
</evidence>